<keyword evidence="1" id="KW-0812">Transmembrane</keyword>
<dbReference type="AlphaFoldDB" id="A0A822XNR3"/>
<name>A0A822XNR3_NELNU</name>
<dbReference type="Proteomes" id="UP000607653">
    <property type="component" value="Unassembled WGS sequence"/>
</dbReference>
<dbReference type="EMBL" id="DUZY01000001">
    <property type="protein sequence ID" value="DAD21682.1"/>
    <property type="molecule type" value="Genomic_DNA"/>
</dbReference>
<protein>
    <recommendedName>
        <fullName evidence="4">CASP-like protein</fullName>
    </recommendedName>
</protein>
<keyword evidence="3" id="KW-1185">Reference proteome</keyword>
<evidence type="ECO:0000313" key="3">
    <source>
        <dbReference type="Proteomes" id="UP000607653"/>
    </source>
</evidence>
<keyword evidence="1" id="KW-1133">Transmembrane helix</keyword>
<feature type="transmembrane region" description="Helical" evidence="1">
    <location>
        <begin position="55"/>
        <end position="78"/>
    </location>
</feature>
<evidence type="ECO:0000256" key="1">
    <source>
        <dbReference type="SAM" id="Phobius"/>
    </source>
</evidence>
<organism evidence="2 3">
    <name type="scientific">Nelumbo nucifera</name>
    <name type="common">Sacred lotus</name>
    <dbReference type="NCBI Taxonomy" id="4432"/>
    <lineage>
        <taxon>Eukaryota</taxon>
        <taxon>Viridiplantae</taxon>
        <taxon>Streptophyta</taxon>
        <taxon>Embryophyta</taxon>
        <taxon>Tracheophyta</taxon>
        <taxon>Spermatophyta</taxon>
        <taxon>Magnoliopsida</taxon>
        <taxon>Proteales</taxon>
        <taxon>Nelumbonaceae</taxon>
        <taxon>Nelumbo</taxon>
    </lineage>
</organism>
<gene>
    <name evidence="2" type="ORF">HUJ06_023145</name>
</gene>
<accession>A0A822XNR3</accession>
<sequence>MTYPLLNSCCIYSQQQQHQRTRMRFPQSSLRNGETPPRTSALPFHSTVSVQKLRLFDMLILVFRLASFSFSLASAVFMTTNSHGFDSPNWHDFNAFRYPPFLSSVLLV</sequence>
<comment type="caution">
    <text evidence="2">The sequence shown here is derived from an EMBL/GenBank/DDBJ whole genome shotgun (WGS) entry which is preliminary data.</text>
</comment>
<keyword evidence="1" id="KW-0472">Membrane</keyword>
<reference evidence="2 3" key="1">
    <citation type="journal article" date="2020" name="Mol. Biol. Evol.">
        <title>Distinct Expression and Methylation Patterns for Genes with Different Fates following a Single Whole-Genome Duplication in Flowering Plants.</title>
        <authorList>
            <person name="Shi T."/>
            <person name="Rahmani R.S."/>
            <person name="Gugger P.F."/>
            <person name="Wang M."/>
            <person name="Li H."/>
            <person name="Zhang Y."/>
            <person name="Li Z."/>
            <person name="Wang Q."/>
            <person name="Van de Peer Y."/>
            <person name="Marchal K."/>
            <person name="Chen J."/>
        </authorList>
    </citation>
    <scope>NUCLEOTIDE SEQUENCE [LARGE SCALE GENOMIC DNA]</scope>
    <source>
        <tissue evidence="2">Leaf</tissue>
    </source>
</reference>
<evidence type="ECO:0008006" key="4">
    <source>
        <dbReference type="Google" id="ProtNLM"/>
    </source>
</evidence>
<proteinExistence type="predicted"/>
<evidence type="ECO:0000313" key="2">
    <source>
        <dbReference type="EMBL" id="DAD21682.1"/>
    </source>
</evidence>